<reference evidence="2 3" key="1">
    <citation type="submission" date="2019-03" db="EMBL/GenBank/DDBJ databases">
        <title>Genomic Encyclopedia of Type Strains, Phase III (KMG-III): the genomes of soil and plant-associated and newly described type strains.</title>
        <authorList>
            <person name="Whitman W."/>
        </authorList>
    </citation>
    <scope>NUCLEOTIDE SEQUENCE [LARGE SCALE GENOMIC DNA]</scope>
    <source>
        <strain evidence="2 3">CECT 8976</strain>
    </source>
</reference>
<keyword evidence="1" id="KW-0812">Transmembrane</keyword>
<feature type="transmembrane region" description="Helical" evidence="1">
    <location>
        <begin position="20"/>
        <end position="41"/>
    </location>
</feature>
<proteinExistence type="predicted"/>
<evidence type="ECO:0000313" key="2">
    <source>
        <dbReference type="EMBL" id="TDR82174.1"/>
    </source>
</evidence>
<dbReference type="AlphaFoldDB" id="A0A4R7BB50"/>
<dbReference type="Proteomes" id="UP000295611">
    <property type="component" value="Unassembled WGS sequence"/>
</dbReference>
<name>A0A4R7BB50_9NEIS</name>
<protein>
    <submittedName>
        <fullName evidence="2">Uncharacterized protein</fullName>
    </submittedName>
</protein>
<sequence>MTPLFADFRDFLAVVAKSFAFSMALMCVAITFFAGLQLIGWY</sequence>
<gene>
    <name evidence="2" type="ORF">DFP86_102288</name>
</gene>
<comment type="caution">
    <text evidence="2">The sequence shown here is derived from an EMBL/GenBank/DDBJ whole genome shotgun (WGS) entry which is preliminary data.</text>
</comment>
<organism evidence="2 3">
    <name type="scientific">Paludibacterium purpuratum</name>
    <dbReference type="NCBI Taxonomy" id="1144873"/>
    <lineage>
        <taxon>Bacteria</taxon>
        <taxon>Pseudomonadati</taxon>
        <taxon>Pseudomonadota</taxon>
        <taxon>Betaproteobacteria</taxon>
        <taxon>Neisseriales</taxon>
        <taxon>Chromobacteriaceae</taxon>
        <taxon>Paludibacterium</taxon>
    </lineage>
</organism>
<dbReference type="EMBL" id="SNZP01000002">
    <property type="protein sequence ID" value="TDR82174.1"/>
    <property type="molecule type" value="Genomic_DNA"/>
</dbReference>
<dbReference type="RefSeq" id="WP_279526884.1">
    <property type="nucleotide sequence ID" value="NZ_SNZP01000002.1"/>
</dbReference>
<keyword evidence="3" id="KW-1185">Reference proteome</keyword>
<accession>A0A4R7BB50</accession>
<evidence type="ECO:0000313" key="3">
    <source>
        <dbReference type="Proteomes" id="UP000295611"/>
    </source>
</evidence>
<keyword evidence="1" id="KW-1133">Transmembrane helix</keyword>
<keyword evidence="1" id="KW-0472">Membrane</keyword>
<evidence type="ECO:0000256" key="1">
    <source>
        <dbReference type="SAM" id="Phobius"/>
    </source>
</evidence>